<organism evidence="5 6">
    <name type="scientific">Nocardia aurea</name>
    <dbReference type="NCBI Taxonomy" id="2144174"/>
    <lineage>
        <taxon>Bacteria</taxon>
        <taxon>Bacillati</taxon>
        <taxon>Actinomycetota</taxon>
        <taxon>Actinomycetes</taxon>
        <taxon>Mycobacteriales</taxon>
        <taxon>Nocardiaceae</taxon>
        <taxon>Nocardia</taxon>
    </lineage>
</organism>
<evidence type="ECO:0000256" key="1">
    <source>
        <dbReference type="ARBA" id="ARBA00008791"/>
    </source>
</evidence>
<reference evidence="5 6" key="1">
    <citation type="submission" date="2024-06" db="EMBL/GenBank/DDBJ databases">
        <title>The Natural Products Discovery Center: Release of the First 8490 Sequenced Strains for Exploring Actinobacteria Biosynthetic Diversity.</title>
        <authorList>
            <person name="Kalkreuter E."/>
            <person name="Kautsar S.A."/>
            <person name="Yang D."/>
            <person name="Bader C.D."/>
            <person name="Teijaro C.N."/>
            <person name="Fluegel L."/>
            <person name="Davis C.M."/>
            <person name="Simpson J.R."/>
            <person name="Lauterbach L."/>
            <person name="Steele A.D."/>
            <person name="Gui C."/>
            <person name="Meng S."/>
            <person name="Li G."/>
            <person name="Viehrig K."/>
            <person name="Ye F."/>
            <person name="Su P."/>
            <person name="Kiefer A.F."/>
            <person name="Nichols A."/>
            <person name="Cepeda A.J."/>
            <person name="Yan W."/>
            <person name="Fan B."/>
            <person name="Jiang Y."/>
            <person name="Adhikari A."/>
            <person name="Zheng C.-J."/>
            <person name="Schuster L."/>
            <person name="Cowan T.M."/>
            <person name="Smanski M.J."/>
            <person name="Chevrette M.G."/>
            <person name="De Carvalho L.P.S."/>
            <person name="Shen B."/>
        </authorList>
    </citation>
    <scope>NUCLEOTIDE SEQUENCE [LARGE SCALE GENOMIC DNA]</scope>
    <source>
        <strain evidence="5 6">NPDC050403</strain>
    </source>
</reference>
<keyword evidence="3" id="KW-0067">ATP-binding</keyword>
<comment type="caution">
    <text evidence="5">The sequence shown here is derived from an EMBL/GenBank/DDBJ whole genome shotgun (WGS) entry which is preliminary data.</text>
</comment>
<dbReference type="Gene3D" id="3.40.50.620">
    <property type="entry name" value="HUPs"/>
    <property type="match status" value="2"/>
</dbReference>
<evidence type="ECO:0000256" key="2">
    <source>
        <dbReference type="ARBA" id="ARBA00022741"/>
    </source>
</evidence>
<dbReference type="SUPFAM" id="SSF52402">
    <property type="entry name" value="Adenine nucleotide alpha hydrolases-like"/>
    <property type="match status" value="2"/>
</dbReference>
<gene>
    <name evidence="5" type="ORF">AB0I48_11955</name>
</gene>
<keyword evidence="6" id="KW-1185">Reference proteome</keyword>
<proteinExistence type="inferred from homology"/>
<evidence type="ECO:0000313" key="5">
    <source>
        <dbReference type="EMBL" id="MEV0708272.1"/>
    </source>
</evidence>
<dbReference type="EMBL" id="JBFAKC010000004">
    <property type="protein sequence ID" value="MEV0708272.1"/>
    <property type="molecule type" value="Genomic_DNA"/>
</dbReference>
<comment type="similarity">
    <text evidence="1">Belongs to the universal stress protein A family.</text>
</comment>
<dbReference type="PANTHER" id="PTHR46268:SF27">
    <property type="entry name" value="UNIVERSAL STRESS PROTEIN RV2623"/>
    <property type="match status" value="1"/>
</dbReference>
<dbReference type="PANTHER" id="PTHR46268">
    <property type="entry name" value="STRESS RESPONSE PROTEIN NHAX"/>
    <property type="match status" value="1"/>
</dbReference>
<protein>
    <submittedName>
        <fullName evidence="5">Universal stress protein</fullName>
    </submittedName>
</protein>
<dbReference type="InterPro" id="IPR006016">
    <property type="entry name" value="UspA"/>
</dbReference>
<dbReference type="RefSeq" id="WP_357782792.1">
    <property type="nucleotide sequence ID" value="NZ_JBFAKC010000004.1"/>
</dbReference>
<evidence type="ECO:0000313" key="6">
    <source>
        <dbReference type="Proteomes" id="UP001551695"/>
    </source>
</evidence>
<dbReference type="InterPro" id="IPR006015">
    <property type="entry name" value="Universal_stress_UspA"/>
</dbReference>
<keyword evidence="2" id="KW-0547">Nucleotide-binding</keyword>
<feature type="domain" description="UspA" evidence="4">
    <location>
        <begin position="17"/>
        <end position="153"/>
    </location>
</feature>
<sequence>MSVQSVDDPHRLISADVVVGIDGSEPSDLAVRWAAETASRRRRRLRIVHGLDLAAAQAILGMYDLMVPAVTEALREQGERRLATAHRLAREIDPELIVETELSDGHPAKILIGASESAHLLVLGAGTRRPVAHLGSTLLAVTAHARGAVVVVRDTGTEQQTRRTGPVVVGIDGSPAGTAAAATAFAEASLRDAPLIAVHAANDMSAAAMTGLSESLPTTLPTREMDELAHEVLSEQLAGWQEKYPDVTVTRKVYLAEARKHLLAWSETAQLVVVGSRGRGGFLGMILGSTSNALVQQASCPVLVAHPE</sequence>
<name>A0ABV3FS68_9NOCA</name>
<evidence type="ECO:0000259" key="4">
    <source>
        <dbReference type="Pfam" id="PF00582"/>
    </source>
</evidence>
<evidence type="ECO:0000256" key="3">
    <source>
        <dbReference type="ARBA" id="ARBA00022840"/>
    </source>
</evidence>
<dbReference type="Proteomes" id="UP001551695">
    <property type="component" value="Unassembled WGS sequence"/>
</dbReference>
<dbReference type="InterPro" id="IPR014729">
    <property type="entry name" value="Rossmann-like_a/b/a_fold"/>
</dbReference>
<dbReference type="Pfam" id="PF00582">
    <property type="entry name" value="Usp"/>
    <property type="match status" value="2"/>
</dbReference>
<dbReference type="PRINTS" id="PR01438">
    <property type="entry name" value="UNVRSLSTRESS"/>
</dbReference>
<accession>A0ABV3FS68</accession>
<feature type="domain" description="UspA" evidence="4">
    <location>
        <begin position="166"/>
        <end position="305"/>
    </location>
</feature>